<evidence type="ECO:0000256" key="5">
    <source>
        <dbReference type="ARBA" id="ARBA00023235"/>
    </source>
</evidence>
<evidence type="ECO:0000259" key="9">
    <source>
        <dbReference type="PROSITE" id="PS51352"/>
    </source>
</evidence>
<feature type="region of interest" description="Disordered" evidence="7">
    <location>
        <begin position="429"/>
        <end position="478"/>
    </location>
</feature>
<dbReference type="GO" id="GO:0003756">
    <property type="term" value="F:protein disulfide isomerase activity"/>
    <property type="evidence" value="ECO:0007669"/>
    <property type="project" value="UniProtKB-EC"/>
</dbReference>
<evidence type="ECO:0000256" key="7">
    <source>
        <dbReference type="SAM" id="MobiDB-lite"/>
    </source>
</evidence>
<feature type="domain" description="Thioredoxin" evidence="9">
    <location>
        <begin position="6"/>
        <end position="144"/>
    </location>
</feature>
<feature type="region of interest" description="Disordered" evidence="7">
    <location>
        <begin position="241"/>
        <end position="303"/>
    </location>
</feature>
<evidence type="ECO:0000313" key="10">
    <source>
        <dbReference type="EMBL" id="KND91094.1"/>
    </source>
</evidence>
<dbReference type="EC" id="5.3.4.1" evidence="3"/>
<feature type="compositionally biased region" description="Basic and acidic residues" evidence="7">
    <location>
        <begin position="255"/>
        <end position="283"/>
    </location>
</feature>
<name>A0A0L0NAT5_TOLOC</name>
<comment type="catalytic activity">
    <reaction evidence="1">
        <text>Catalyzes the rearrangement of -S-S- bonds in proteins.</text>
        <dbReference type="EC" id="5.3.4.1"/>
    </reaction>
</comment>
<feature type="compositionally biased region" description="Basic and acidic residues" evidence="7">
    <location>
        <begin position="469"/>
        <end position="478"/>
    </location>
</feature>
<feature type="compositionally biased region" description="Low complexity" evidence="7">
    <location>
        <begin position="438"/>
        <end position="453"/>
    </location>
</feature>
<dbReference type="InterPro" id="IPR013766">
    <property type="entry name" value="Thioredoxin_domain"/>
</dbReference>
<reference evidence="10 11" key="1">
    <citation type="journal article" date="2015" name="BMC Genomics">
        <title>The genome of the truffle-parasite Tolypocladium ophioglossoides and the evolution of antifungal peptaibiotics.</title>
        <authorList>
            <person name="Quandt C.A."/>
            <person name="Bushley K.E."/>
            <person name="Spatafora J.W."/>
        </authorList>
    </citation>
    <scope>NUCLEOTIDE SEQUENCE [LARGE SCALE GENOMIC DNA]</scope>
    <source>
        <strain evidence="10 11">CBS 100239</strain>
    </source>
</reference>
<evidence type="ECO:0000256" key="2">
    <source>
        <dbReference type="ARBA" id="ARBA00004319"/>
    </source>
</evidence>
<protein>
    <recommendedName>
        <fullName evidence="3">protein disulfide-isomerase</fullName>
        <ecNumber evidence="3">5.3.4.1</ecNumber>
    </recommendedName>
</protein>
<dbReference type="EMBL" id="LFRF01000010">
    <property type="protein sequence ID" value="KND91094.1"/>
    <property type="molecule type" value="Genomic_DNA"/>
</dbReference>
<keyword evidence="5" id="KW-0413">Isomerase</keyword>
<dbReference type="PROSITE" id="PS51352">
    <property type="entry name" value="THIOREDOXIN_2"/>
    <property type="match status" value="1"/>
</dbReference>
<dbReference type="OrthoDB" id="10264505at2759"/>
<organism evidence="10 11">
    <name type="scientific">Tolypocladium ophioglossoides (strain CBS 100239)</name>
    <name type="common">Snaketongue truffleclub</name>
    <name type="synonym">Elaphocordyceps ophioglossoides</name>
    <dbReference type="NCBI Taxonomy" id="1163406"/>
    <lineage>
        <taxon>Eukaryota</taxon>
        <taxon>Fungi</taxon>
        <taxon>Dikarya</taxon>
        <taxon>Ascomycota</taxon>
        <taxon>Pezizomycotina</taxon>
        <taxon>Sordariomycetes</taxon>
        <taxon>Hypocreomycetidae</taxon>
        <taxon>Hypocreales</taxon>
        <taxon>Ophiocordycipitaceae</taxon>
        <taxon>Tolypocladium</taxon>
    </lineage>
</organism>
<comment type="subcellular location">
    <subcellularLocation>
        <location evidence="2">Endoplasmic reticulum lumen</location>
    </subcellularLocation>
</comment>
<dbReference type="CDD" id="cd02981">
    <property type="entry name" value="PDI_b_family"/>
    <property type="match status" value="1"/>
</dbReference>
<dbReference type="Pfam" id="PF00085">
    <property type="entry name" value="Thioredoxin"/>
    <property type="match status" value="1"/>
</dbReference>
<feature type="compositionally biased region" description="Low complexity" evidence="7">
    <location>
        <begin position="290"/>
        <end position="303"/>
    </location>
</feature>
<feature type="chain" id="PRO_5005544840" description="protein disulfide-isomerase" evidence="8">
    <location>
        <begin position="23"/>
        <end position="478"/>
    </location>
</feature>
<dbReference type="PANTHER" id="PTHR45815">
    <property type="entry name" value="PROTEIN DISULFIDE-ISOMERASE A6"/>
    <property type="match status" value="1"/>
</dbReference>
<dbReference type="InterPro" id="IPR036249">
    <property type="entry name" value="Thioredoxin-like_sf"/>
</dbReference>
<comment type="caution">
    <text evidence="10">The sequence shown here is derived from an EMBL/GenBank/DDBJ whole genome shotgun (WGS) entry which is preliminary data.</text>
</comment>
<dbReference type="PANTHER" id="PTHR45815:SF3">
    <property type="entry name" value="PROTEIN DISULFIDE-ISOMERASE A6"/>
    <property type="match status" value="1"/>
</dbReference>
<dbReference type="GO" id="GO:0005788">
    <property type="term" value="C:endoplasmic reticulum lumen"/>
    <property type="evidence" value="ECO:0007669"/>
    <property type="project" value="UniProtKB-SubCell"/>
</dbReference>
<keyword evidence="11" id="KW-1185">Reference proteome</keyword>
<evidence type="ECO:0000256" key="1">
    <source>
        <dbReference type="ARBA" id="ARBA00001182"/>
    </source>
</evidence>
<dbReference type="Gene3D" id="3.40.30.10">
    <property type="entry name" value="Glutaredoxin"/>
    <property type="match status" value="2"/>
</dbReference>
<keyword evidence="6" id="KW-0676">Redox-active center</keyword>
<proteinExistence type="predicted"/>
<dbReference type="InterPro" id="IPR057305">
    <property type="entry name" value="Thioredox_PDIA6_C"/>
</dbReference>
<keyword evidence="4" id="KW-1015">Disulfide bond</keyword>
<evidence type="ECO:0000256" key="6">
    <source>
        <dbReference type="ARBA" id="ARBA00023284"/>
    </source>
</evidence>
<accession>A0A0L0NAT5</accession>
<gene>
    <name evidence="10" type="ORF">TOPH_04405</name>
</gene>
<dbReference type="PROSITE" id="PS00194">
    <property type="entry name" value="THIOREDOXIN_1"/>
    <property type="match status" value="1"/>
</dbReference>
<evidence type="ECO:0000256" key="4">
    <source>
        <dbReference type="ARBA" id="ARBA00023157"/>
    </source>
</evidence>
<dbReference type="GO" id="GO:0034976">
    <property type="term" value="P:response to endoplasmic reticulum stress"/>
    <property type="evidence" value="ECO:0007669"/>
    <property type="project" value="TreeGrafter"/>
</dbReference>
<dbReference type="SUPFAM" id="SSF52833">
    <property type="entry name" value="Thioredoxin-like"/>
    <property type="match status" value="2"/>
</dbReference>
<sequence>MHQPTLATAVTAVLAALPAVQASMYTKNSPVLQVNARSYEKLIAQSNHTSIVEFYAPWCGHCQNLKPAYEKAARNLEGLAKVAAIDCDDEANKQFCGAMGVQGFPTLKIVRPGKKPGGKPVVEDYQGPRTATGISEALVAKINNHVARVADKDINSFLAGDGPKALLFTEKGTTSALLRSIAIDFLDVISVGQVRDKDKATVEKFGIEKFPTLVLVPGHGKEPITYTGELVKKDMVEFLSQAGQPNPDPAPSNGKADKSDKKKSSTKPADKKADKASDKKTTAEPEESPETSTATTATESATQTPDIIPIATITDKDMLVAKCLQPKSHTCVLAFIPSDASEKGDRAVASLSQLNSKYIHGKRHLFPFFSVPSNVEGSSTLKDALKLSADVELIALNARRGWWRHYEGDFSVESVEGWIDVIRMGEGNKNSLPKDVVAEQAETATTESSTEATHGTDPEPEAETEAPEPQEKIVHEEL</sequence>
<dbReference type="CDD" id="cd03002">
    <property type="entry name" value="PDI_a_MPD1_like"/>
    <property type="match status" value="1"/>
</dbReference>
<dbReference type="Pfam" id="PF24541">
    <property type="entry name" value="Thioredox_PDIA6_C"/>
    <property type="match status" value="1"/>
</dbReference>
<dbReference type="Proteomes" id="UP000036947">
    <property type="component" value="Unassembled WGS sequence"/>
</dbReference>
<evidence type="ECO:0000256" key="8">
    <source>
        <dbReference type="SAM" id="SignalP"/>
    </source>
</evidence>
<dbReference type="AlphaFoldDB" id="A0A0L0NAT5"/>
<evidence type="ECO:0000313" key="11">
    <source>
        <dbReference type="Proteomes" id="UP000036947"/>
    </source>
</evidence>
<dbReference type="STRING" id="1163406.A0A0L0NAT5"/>
<feature type="signal peptide" evidence="8">
    <location>
        <begin position="1"/>
        <end position="22"/>
    </location>
</feature>
<keyword evidence="8" id="KW-0732">Signal</keyword>
<dbReference type="PRINTS" id="PR00421">
    <property type="entry name" value="THIOREDOXIN"/>
</dbReference>
<feature type="compositionally biased region" description="Acidic residues" evidence="7">
    <location>
        <begin position="458"/>
        <end position="468"/>
    </location>
</feature>
<evidence type="ECO:0000256" key="3">
    <source>
        <dbReference type="ARBA" id="ARBA00012723"/>
    </source>
</evidence>
<dbReference type="InterPro" id="IPR017937">
    <property type="entry name" value="Thioredoxin_CS"/>
</dbReference>
<dbReference type="GO" id="GO:0015035">
    <property type="term" value="F:protein-disulfide reductase activity"/>
    <property type="evidence" value="ECO:0007669"/>
    <property type="project" value="TreeGrafter"/>
</dbReference>